<reference evidence="5 6" key="1">
    <citation type="journal article" date="2014" name="Genome Announc.">
        <title>Draft Genome Sequences of Two Vibrionaceae Species, Vibrio ponticus C121 and Photobacterium aphoticum C119, Isolated as Coral Reef Microbiota.</title>
        <authorList>
            <person name="Al-saari N."/>
            <person name="Meirelles P.M."/>
            <person name="Mino S."/>
            <person name="Suda W."/>
            <person name="Oshima K."/>
            <person name="Hattori M."/>
            <person name="Ohkuma M."/>
            <person name="Thompson F.L."/>
            <person name="Gomez-Gil B."/>
            <person name="Sawabe T."/>
            <person name="Sawabe T."/>
        </authorList>
    </citation>
    <scope>NUCLEOTIDE SEQUENCE [LARGE SCALE GENOMIC DNA]</scope>
    <source>
        <strain evidence="5 6">JCM 19237</strain>
    </source>
</reference>
<dbReference type="EC" id="2.7.13.3" evidence="2"/>
<dbReference type="GO" id="GO:0000155">
    <property type="term" value="F:phosphorelay sensor kinase activity"/>
    <property type="evidence" value="ECO:0007669"/>
    <property type="project" value="InterPro"/>
</dbReference>
<evidence type="ECO:0000259" key="4">
    <source>
        <dbReference type="Pfam" id="PF00512"/>
    </source>
</evidence>
<feature type="domain" description="Signal transduction histidine kinase dimerisation/phosphoacceptor" evidence="4">
    <location>
        <begin position="4"/>
        <end position="44"/>
    </location>
</feature>
<evidence type="ECO:0000256" key="3">
    <source>
        <dbReference type="ARBA" id="ARBA00022553"/>
    </source>
</evidence>
<comment type="catalytic activity">
    <reaction evidence="1">
        <text>ATP + protein L-histidine = ADP + protein N-phospho-L-histidine.</text>
        <dbReference type="EC" id="2.7.13.3"/>
    </reaction>
</comment>
<gene>
    <name evidence="5" type="ORF">JCM19237_6237</name>
</gene>
<dbReference type="SUPFAM" id="SSF47384">
    <property type="entry name" value="Homodimeric domain of signal transducing histidine kinase"/>
    <property type="match status" value="1"/>
</dbReference>
<protein>
    <recommendedName>
        <fullName evidence="2">histidine kinase</fullName>
        <ecNumber evidence="2">2.7.13.3</ecNumber>
    </recommendedName>
</protein>
<dbReference type="AlphaFoldDB" id="A0A090QND6"/>
<dbReference type="Pfam" id="PF00512">
    <property type="entry name" value="HisKA"/>
    <property type="match status" value="1"/>
</dbReference>
<dbReference type="PANTHER" id="PTHR43719">
    <property type="entry name" value="TWO-COMPONENT HISTIDINE KINASE"/>
    <property type="match status" value="1"/>
</dbReference>
<accession>A0A090QND6</accession>
<keyword evidence="3" id="KW-0597">Phosphoprotein</keyword>
<dbReference type="InterPro" id="IPR050956">
    <property type="entry name" value="2C_system_His_kinase"/>
</dbReference>
<dbReference type="Proteomes" id="UP000029227">
    <property type="component" value="Unassembled WGS sequence"/>
</dbReference>
<evidence type="ECO:0000313" key="5">
    <source>
        <dbReference type="EMBL" id="GAL03344.1"/>
    </source>
</evidence>
<evidence type="ECO:0000313" key="6">
    <source>
        <dbReference type="Proteomes" id="UP000029227"/>
    </source>
</evidence>
<dbReference type="InterPro" id="IPR003661">
    <property type="entry name" value="HisK_dim/P_dom"/>
</dbReference>
<dbReference type="STRING" id="754436.JCM19237_6237"/>
<dbReference type="PANTHER" id="PTHR43719:SF28">
    <property type="entry name" value="PEROXIDE STRESS-ACTIVATED HISTIDINE KINASE MAK1-RELATED"/>
    <property type="match status" value="1"/>
</dbReference>
<sequence length="76" mass="8236">MSGILSDTKLTPSQSEYVQTIETSSQTLLLLINDILDLSKIESGNLVLAPSECRVREVAYDTISIVLAKAATSGWH</sequence>
<comment type="caution">
    <text evidence="5">The sequence shown here is derived from an EMBL/GenBank/DDBJ whole genome shotgun (WGS) entry which is preliminary data.</text>
</comment>
<proteinExistence type="predicted"/>
<evidence type="ECO:0000256" key="1">
    <source>
        <dbReference type="ARBA" id="ARBA00000085"/>
    </source>
</evidence>
<name>A0A090QND6_9GAMM</name>
<dbReference type="Gene3D" id="1.10.287.130">
    <property type="match status" value="1"/>
</dbReference>
<evidence type="ECO:0000256" key="2">
    <source>
        <dbReference type="ARBA" id="ARBA00012438"/>
    </source>
</evidence>
<dbReference type="InterPro" id="IPR036097">
    <property type="entry name" value="HisK_dim/P_sf"/>
</dbReference>
<dbReference type="eggNOG" id="COG2205">
    <property type="taxonomic scope" value="Bacteria"/>
</dbReference>
<dbReference type="EMBL" id="BBMN01000001">
    <property type="protein sequence ID" value="GAL03344.1"/>
    <property type="molecule type" value="Genomic_DNA"/>
</dbReference>
<organism evidence="5 6">
    <name type="scientific">Photobacterium aphoticum</name>
    <dbReference type="NCBI Taxonomy" id="754436"/>
    <lineage>
        <taxon>Bacteria</taxon>
        <taxon>Pseudomonadati</taxon>
        <taxon>Pseudomonadota</taxon>
        <taxon>Gammaproteobacteria</taxon>
        <taxon>Vibrionales</taxon>
        <taxon>Vibrionaceae</taxon>
        <taxon>Photobacterium</taxon>
    </lineage>
</organism>